<proteinExistence type="inferred from homology"/>
<dbReference type="PANTHER" id="PTHR21646">
    <property type="entry name" value="UBIQUITIN CARBOXYL-TERMINAL HYDROLASE"/>
    <property type="match status" value="1"/>
</dbReference>
<keyword evidence="12" id="KW-1185">Reference proteome</keyword>
<evidence type="ECO:0000259" key="9">
    <source>
        <dbReference type="PROSITE" id="PS50235"/>
    </source>
</evidence>
<dbReference type="InterPro" id="IPR038765">
    <property type="entry name" value="Papain-like_cys_pep_sf"/>
</dbReference>
<dbReference type="Proteomes" id="UP000440578">
    <property type="component" value="Unassembled WGS sequence"/>
</dbReference>
<evidence type="ECO:0000313" key="12">
    <source>
        <dbReference type="Proteomes" id="UP000440578"/>
    </source>
</evidence>
<dbReference type="OrthoDB" id="265776at2759"/>
<dbReference type="Gene3D" id="3.90.70.10">
    <property type="entry name" value="Cysteine proteinases"/>
    <property type="match status" value="2"/>
</dbReference>
<evidence type="ECO:0000256" key="4">
    <source>
        <dbReference type="ARBA" id="ARBA00022786"/>
    </source>
</evidence>
<keyword evidence="6 7" id="KW-0788">Thiol protease</keyword>
<keyword evidence="3 7" id="KW-0645">Protease</keyword>
<dbReference type="InterPro" id="IPR028135">
    <property type="entry name" value="Ub_USP-typ"/>
</dbReference>
<dbReference type="PROSITE" id="PS50235">
    <property type="entry name" value="USP_3"/>
    <property type="match status" value="1"/>
</dbReference>
<evidence type="ECO:0000256" key="6">
    <source>
        <dbReference type="ARBA" id="ARBA00022807"/>
    </source>
</evidence>
<keyword evidence="4 7" id="KW-0833">Ubl conjugation pathway</keyword>
<evidence type="ECO:0000313" key="11">
    <source>
        <dbReference type="EMBL" id="KAF0289339.1"/>
    </source>
</evidence>
<dbReference type="InterPro" id="IPR006615">
    <property type="entry name" value="Pept_C19_DUSP"/>
</dbReference>
<comment type="caution">
    <text evidence="11">The sequence shown here is derived from an EMBL/GenBank/DDBJ whole genome shotgun (WGS) entry which is preliminary data.</text>
</comment>
<dbReference type="FunFam" id="3.30.2230.10:FF:000003">
    <property type="entry name" value="ubiquitin carboxyl-terminal hydrolase 15 isoform X1"/>
    <property type="match status" value="1"/>
</dbReference>
<dbReference type="SUPFAM" id="SSF54001">
    <property type="entry name" value="Cysteine proteinases"/>
    <property type="match status" value="1"/>
</dbReference>
<feature type="domain" description="USP" evidence="9">
    <location>
        <begin position="271"/>
        <end position="874"/>
    </location>
</feature>
<dbReference type="Gene3D" id="3.10.20.90">
    <property type="entry name" value="Phosphatidylinositol 3-kinase Catalytic Subunit, Chain A, domain 1"/>
    <property type="match status" value="1"/>
</dbReference>
<evidence type="ECO:0000256" key="5">
    <source>
        <dbReference type="ARBA" id="ARBA00022801"/>
    </source>
</evidence>
<feature type="domain" description="DUSP" evidence="10">
    <location>
        <begin position="18"/>
        <end position="129"/>
    </location>
</feature>
<feature type="region of interest" description="Disordered" evidence="8">
    <location>
        <begin position="598"/>
        <end position="652"/>
    </location>
</feature>
<dbReference type="GO" id="GO:0004843">
    <property type="term" value="F:cysteine-type deubiquitinase activity"/>
    <property type="evidence" value="ECO:0007669"/>
    <property type="project" value="UniProtKB-UniRule"/>
</dbReference>
<accession>A0A6A4V862</accession>
<dbReference type="GO" id="GO:0006508">
    <property type="term" value="P:proteolysis"/>
    <property type="evidence" value="ECO:0007669"/>
    <property type="project" value="UniProtKB-KW"/>
</dbReference>
<dbReference type="SMART" id="SM00695">
    <property type="entry name" value="DUSP"/>
    <property type="match status" value="1"/>
</dbReference>
<dbReference type="InterPro" id="IPR028889">
    <property type="entry name" value="USP"/>
</dbReference>
<dbReference type="PANTHER" id="PTHR21646:SF24">
    <property type="entry name" value="UBIQUITIN CARBOXYL-TERMINAL HYDROLASE"/>
    <property type="match status" value="1"/>
</dbReference>
<sequence>MVVCSSNTSMNEGGIPLPSLQEQKNAIFKLCQLPLKTGETWYLIDPVWFKQWKRYVGYDDRDSALVGQPSSFPGPIDNSPLLKDDGSGEIREQMLDSVDYELLPEEAWTRLQQWYTLAAGQQPIARKVIETGVFMKQAKVEVYLLELKLCENSNLDHQITKSFSKEDTIGHLERTMRELFGARADRDSRVWNRYTTNTYEQLADREATISSAGLYVGQIIVLEVQNEDGSWPRPRPSSSGVLGSLTNGSIVDKKSYSVGHGYISSHQPGLCGLSNLGNTCFMSSVLQCLSNTPPLALYFLENRHLAELNTENPLGMRGEIARAFGSLVQEMWSGRHQSTVPRTFKHQVSRFAPQFSGYQQHDSQEMLTFILDALHEDLNRIHKKPYIELRDSGGRPDAEVAAEAWDNYRRRNTSVIVDMFYGLLKSTVVCPECSKVSVTFDPHCMLQLPLPVKRERTIEVRVVWAESSRRPVLYKVTLPKQGSIQDLCRALERLTKVPHDCLVVVDVYHNKFHKIFTGADSLKDINDKDVIFAFETPPPSSGLQPVPVYVRRGDVGVGGAPFFVCVRRDRTSYAELSEKVAAATARYVRPLVPSDWWTGPEAADVPTDSGALPNGTAAVGGAEAATPDDDPAEKPADEPMEGAEGGEKPSAAPAPYQLQLVNSSANTCLARLSAEQPQRQVAVPPGAVILVQWQPAAFAAAVDTLEMDARDEHESVNARPSTRRPAIQLSDCIDLFTSTEKLGVNDAWYCPDCKKHQEATKKFDLWSLPDVLIIHLKRFSYTRIFRDKIDALVEFPTRGLNMGPHLLDPNRPCSTYDLIGVSNHYGGMGGGHYVAYCKNRDDNRWYYFDDSSVTEASEDAVCTKAAYVLFYMRREPQSAACRLPLAPRPATVVSNGRSSDSEDGSEEAEDDMDCS</sequence>
<dbReference type="PROSITE" id="PS00973">
    <property type="entry name" value="USP_2"/>
    <property type="match status" value="1"/>
</dbReference>
<evidence type="ECO:0000256" key="2">
    <source>
        <dbReference type="ARBA" id="ARBA00009085"/>
    </source>
</evidence>
<evidence type="ECO:0000256" key="1">
    <source>
        <dbReference type="ARBA" id="ARBA00000707"/>
    </source>
</evidence>
<name>A0A6A4V862_AMPAM</name>
<keyword evidence="5 7" id="KW-0378">Hydrolase</keyword>
<reference evidence="11 12" key="1">
    <citation type="submission" date="2019-07" db="EMBL/GenBank/DDBJ databases">
        <title>Draft genome assembly of a fouling barnacle, Amphibalanus amphitrite (Darwin, 1854): The first reference genome for Thecostraca.</title>
        <authorList>
            <person name="Kim W."/>
        </authorList>
    </citation>
    <scope>NUCLEOTIDE SEQUENCE [LARGE SCALE GENOMIC DNA]</scope>
    <source>
        <strain evidence="11">SNU_AA5</strain>
        <tissue evidence="11">Soma without cirri and trophi</tissue>
    </source>
</reference>
<feature type="compositionally biased region" description="Acidic residues" evidence="8">
    <location>
        <begin position="901"/>
        <end position="915"/>
    </location>
</feature>
<dbReference type="InterPro" id="IPR001394">
    <property type="entry name" value="Peptidase_C19_UCH"/>
</dbReference>
<organism evidence="11 12">
    <name type="scientific">Amphibalanus amphitrite</name>
    <name type="common">Striped barnacle</name>
    <name type="synonym">Balanus amphitrite</name>
    <dbReference type="NCBI Taxonomy" id="1232801"/>
    <lineage>
        <taxon>Eukaryota</taxon>
        <taxon>Metazoa</taxon>
        <taxon>Ecdysozoa</taxon>
        <taxon>Arthropoda</taxon>
        <taxon>Crustacea</taxon>
        <taxon>Multicrustacea</taxon>
        <taxon>Cirripedia</taxon>
        <taxon>Thoracica</taxon>
        <taxon>Thoracicalcarea</taxon>
        <taxon>Balanomorpha</taxon>
        <taxon>Balanoidea</taxon>
        <taxon>Balanidae</taxon>
        <taxon>Amphibalaninae</taxon>
        <taxon>Amphibalanus</taxon>
    </lineage>
</organism>
<evidence type="ECO:0000256" key="7">
    <source>
        <dbReference type="RuleBase" id="RU366025"/>
    </source>
</evidence>
<dbReference type="GO" id="GO:0016579">
    <property type="term" value="P:protein deubiquitination"/>
    <property type="evidence" value="ECO:0007669"/>
    <property type="project" value="InterPro"/>
</dbReference>
<protein>
    <recommendedName>
        <fullName evidence="7">Ubiquitin carboxyl-terminal hydrolase</fullName>
        <ecNumber evidence="7">3.4.19.12</ecNumber>
    </recommendedName>
</protein>
<evidence type="ECO:0000259" key="10">
    <source>
        <dbReference type="PROSITE" id="PS51283"/>
    </source>
</evidence>
<dbReference type="Pfam" id="PF14836">
    <property type="entry name" value="Ubiquitin_3"/>
    <property type="match status" value="1"/>
</dbReference>
<evidence type="ECO:0000256" key="3">
    <source>
        <dbReference type="ARBA" id="ARBA00022670"/>
    </source>
</evidence>
<dbReference type="EC" id="3.4.19.12" evidence="7"/>
<dbReference type="SUPFAM" id="SSF143791">
    <property type="entry name" value="DUSP-like"/>
    <property type="match status" value="1"/>
</dbReference>
<dbReference type="Pfam" id="PF00443">
    <property type="entry name" value="UCH"/>
    <property type="match status" value="1"/>
</dbReference>
<feature type="compositionally biased region" description="Low complexity" evidence="8">
    <location>
        <begin position="615"/>
        <end position="625"/>
    </location>
</feature>
<dbReference type="Pfam" id="PF06337">
    <property type="entry name" value="DUSP"/>
    <property type="match status" value="1"/>
</dbReference>
<feature type="region of interest" description="Disordered" evidence="8">
    <location>
        <begin position="889"/>
        <end position="915"/>
    </location>
</feature>
<dbReference type="CDD" id="cd02674">
    <property type="entry name" value="Peptidase_C19R"/>
    <property type="match status" value="1"/>
</dbReference>
<comment type="similarity">
    <text evidence="2 7">Belongs to the peptidase C19 family.</text>
</comment>
<evidence type="ECO:0000256" key="8">
    <source>
        <dbReference type="SAM" id="MobiDB-lite"/>
    </source>
</evidence>
<dbReference type="AlphaFoldDB" id="A0A6A4V862"/>
<dbReference type="PROSITE" id="PS51283">
    <property type="entry name" value="DUSP"/>
    <property type="match status" value="1"/>
</dbReference>
<dbReference type="PROSITE" id="PS00972">
    <property type="entry name" value="USP_1"/>
    <property type="match status" value="1"/>
</dbReference>
<dbReference type="EMBL" id="VIIS01002036">
    <property type="protein sequence ID" value="KAF0289339.1"/>
    <property type="molecule type" value="Genomic_DNA"/>
</dbReference>
<dbReference type="Gene3D" id="3.30.2230.10">
    <property type="entry name" value="DUSP-like"/>
    <property type="match status" value="1"/>
</dbReference>
<dbReference type="InterPro" id="IPR050185">
    <property type="entry name" value="Ub_carboxyl-term_hydrolase"/>
</dbReference>
<gene>
    <name evidence="11" type="primary">Usp15</name>
    <name evidence="11" type="ORF">FJT64_012393</name>
</gene>
<comment type="catalytic activity">
    <reaction evidence="1 7">
        <text>Thiol-dependent hydrolysis of ester, thioester, amide, peptide and isopeptide bonds formed by the C-terminal Gly of ubiquitin (a 76-residue protein attached to proteins as an intracellular targeting signal).</text>
        <dbReference type="EC" id="3.4.19.12"/>
    </reaction>
</comment>
<dbReference type="InterPro" id="IPR018200">
    <property type="entry name" value="USP_CS"/>
</dbReference>
<dbReference type="InterPro" id="IPR035927">
    <property type="entry name" value="DUSP-like_sf"/>
</dbReference>